<feature type="compositionally biased region" description="Basic residues" evidence="6">
    <location>
        <begin position="433"/>
        <end position="453"/>
    </location>
</feature>
<comment type="subcellular location">
    <subcellularLocation>
        <location evidence="1">Nucleus</location>
        <location evidence="1">Nucleolus</location>
    </subcellularLocation>
</comment>
<dbReference type="Proteomes" id="UP000094444">
    <property type="component" value="Unassembled WGS sequence"/>
</dbReference>
<comment type="similarity">
    <text evidence="2">Belongs to the EBP2 family.</text>
</comment>
<keyword evidence="8" id="KW-1185">Reference proteome</keyword>
<keyword evidence="4" id="KW-0175">Coiled coil</keyword>
<evidence type="ECO:0000256" key="4">
    <source>
        <dbReference type="ARBA" id="ARBA00023054"/>
    </source>
</evidence>
<gene>
    <name evidence="7" type="ORF">DHEL01_v200567</name>
</gene>
<dbReference type="EMBL" id="MAVT02000022">
    <property type="protein sequence ID" value="POS81051.1"/>
    <property type="molecule type" value="Genomic_DNA"/>
</dbReference>
<dbReference type="PANTHER" id="PTHR13028">
    <property type="entry name" value="RRNA PROCESSING PROTEIN EBNA1-BINDING PROTEIN-RELATED"/>
    <property type="match status" value="1"/>
</dbReference>
<evidence type="ECO:0000256" key="3">
    <source>
        <dbReference type="ARBA" id="ARBA00022517"/>
    </source>
</evidence>
<protein>
    <recommendedName>
        <fullName evidence="9">rRNA processing protein Ebp2</fullName>
    </recommendedName>
</protein>
<feature type="compositionally biased region" description="Basic residues" evidence="6">
    <location>
        <begin position="125"/>
        <end position="138"/>
    </location>
</feature>
<organism evidence="7 8">
    <name type="scientific">Diaporthe helianthi</name>
    <dbReference type="NCBI Taxonomy" id="158607"/>
    <lineage>
        <taxon>Eukaryota</taxon>
        <taxon>Fungi</taxon>
        <taxon>Dikarya</taxon>
        <taxon>Ascomycota</taxon>
        <taxon>Pezizomycotina</taxon>
        <taxon>Sordariomycetes</taxon>
        <taxon>Sordariomycetidae</taxon>
        <taxon>Diaporthales</taxon>
        <taxon>Diaporthaceae</taxon>
        <taxon>Diaporthe</taxon>
    </lineage>
</organism>
<dbReference type="GO" id="GO:0005730">
    <property type="term" value="C:nucleolus"/>
    <property type="evidence" value="ECO:0007669"/>
    <property type="project" value="UniProtKB-SubCell"/>
</dbReference>
<dbReference type="GO" id="GO:0034399">
    <property type="term" value="C:nuclear periphery"/>
    <property type="evidence" value="ECO:0007669"/>
    <property type="project" value="TreeGrafter"/>
</dbReference>
<dbReference type="InParanoid" id="A0A2P5IEW9"/>
<name>A0A2P5IEW9_DIAHE</name>
<dbReference type="FunCoup" id="A0A2P5IEW9">
    <property type="interactions" value="333"/>
</dbReference>
<evidence type="ECO:0008006" key="9">
    <source>
        <dbReference type="Google" id="ProtNLM"/>
    </source>
</evidence>
<feature type="region of interest" description="Disordered" evidence="6">
    <location>
        <begin position="339"/>
        <end position="453"/>
    </location>
</feature>
<feature type="compositionally biased region" description="Acidic residues" evidence="6">
    <location>
        <begin position="144"/>
        <end position="167"/>
    </location>
</feature>
<dbReference type="Pfam" id="PF05890">
    <property type="entry name" value="Ebp2"/>
    <property type="match status" value="1"/>
</dbReference>
<dbReference type="GO" id="GO:0042273">
    <property type="term" value="P:ribosomal large subunit biogenesis"/>
    <property type="evidence" value="ECO:0007669"/>
    <property type="project" value="TreeGrafter"/>
</dbReference>
<evidence type="ECO:0000256" key="6">
    <source>
        <dbReference type="SAM" id="MobiDB-lite"/>
    </source>
</evidence>
<dbReference type="PANTHER" id="PTHR13028:SF0">
    <property type="entry name" value="RRNA-PROCESSING PROTEIN EBP2-RELATED"/>
    <property type="match status" value="1"/>
</dbReference>
<feature type="compositionally biased region" description="Acidic residues" evidence="6">
    <location>
        <begin position="46"/>
        <end position="93"/>
    </location>
</feature>
<reference evidence="7" key="1">
    <citation type="submission" date="2017-09" db="EMBL/GenBank/DDBJ databases">
        <title>Polyketide synthases of a Diaporthe helianthi virulent isolate.</title>
        <authorList>
            <person name="Baroncelli R."/>
        </authorList>
    </citation>
    <scope>NUCLEOTIDE SEQUENCE [LARGE SCALE GENOMIC DNA]</scope>
    <source>
        <strain evidence="7">7/96</strain>
    </source>
</reference>
<comment type="caution">
    <text evidence="7">The sequence shown here is derived from an EMBL/GenBank/DDBJ whole genome shotgun (WGS) entry which is preliminary data.</text>
</comment>
<dbReference type="AlphaFoldDB" id="A0A2P5IEW9"/>
<feature type="compositionally biased region" description="Basic residues" evidence="6">
    <location>
        <begin position="26"/>
        <end position="42"/>
    </location>
</feature>
<dbReference type="STRING" id="158607.A0A2P5IEW9"/>
<evidence type="ECO:0000256" key="1">
    <source>
        <dbReference type="ARBA" id="ARBA00004604"/>
    </source>
</evidence>
<dbReference type="GO" id="GO:0030687">
    <property type="term" value="C:preribosome, large subunit precursor"/>
    <property type="evidence" value="ECO:0007669"/>
    <property type="project" value="TreeGrafter"/>
</dbReference>
<evidence type="ECO:0000256" key="5">
    <source>
        <dbReference type="ARBA" id="ARBA00023242"/>
    </source>
</evidence>
<evidence type="ECO:0000256" key="2">
    <source>
        <dbReference type="ARBA" id="ARBA00007336"/>
    </source>
</evidence>
<sequence>MAPRSKLKIALAAEKGLTDKKIKQIKDKKKHKTVIKEKRKKGLLPENDDDDSEEEEQEWQEEDDSEGEDADGLVDMEAEETDNDDEDDDDESEREQASTAALLNESDTDSESEVDMEEKIERKPKSILKKTENRRKQRLAAANENDDGEEEEDAEEEEDGEDEEDSDIALSDLEYLPEDEREDLLVKTKLSINNQPALLAAVKRISIARDAGTSFAAHQTVVSAEPTEPKIEDISDDLQRELQLYAQSLDAARQARALLRAEGLPFSRPKDYFAEMVKDDGHMEKVKARLVEEATAKKASAEARKQRDLKKFGKQVQVAKLQERHKEKRETLEKIKALKKKRAENGGGGLDTKEADLFDVGVDNELSNKPGGKRGRDEQGSRTPNHKRARKDAKFGFGGKKRHAKSGTAESSGDVSGFSAKGMKGRGGAAPRKIAKTARLGKSKRKAGAGKRS</sequence>
<keyword evidence="3" id="KW-0690">Ribosome biogenesis</keyword>
<evidence type="ECO:0000313" key="7">
    <source>
        <dbReference type="EMBL" id="POS81051.1"/>
    </source>
</evidence>
<accession>A0A2P5IEW9</accession>
<dbReference type="GO" id="GO:0006364">
    <property type="term" value="P:rRNA processing"/>
    <property type="evidence" value="ECO:0007669"/>
    <property type="project" value="TreeGrafter"/>
</dbReference>
<evidence type="ECO:0000313" key="8">
    <source>
        <dbReference type="Proteomes" id="UP000094444"/>
    </source>
</evidence>
<keyword evidence="5" id="KW-0539">Nucleus</keyword>
<dbReference type="OrthoDB" id="443772at2759"/>
<feature type="compositionally biased region" description="Acidic residues" evidence="6">
    <location>
        <begin position="106"/>
        <end position="116"/>
    </location>
</feature>
<proteinExistence type="inferred from homology"/>
<feature type="region of interest" description="Disordered" evidence="6">
    <location>
        <begin position="18"/>
        <end position="177"/>
    </location>
</feature>
<dbReference type="InterPro" id="IPR008610">
    <property type="entry name" value="Ebp2"/>
</dbReference>